<dbReference type="EMBL" id="SRYJ01000001">
    <property type="protein sequence ID" value="TGY73397.1"/>
    <property type="molecule type" value="Genomic_DNA"/>
</dbReference>
<dbReference type="AlphaFoldDB" id="A0A4S2FVK1"/>
<evidence type="ECO:0000313" key="1">
    <source>
        <dbReference type="EMBL" id="TGY73397.1"/>
    </source>
</evidence>
<dbReference type="RefSeq" id="WP_016212974.1">
    <property type="nucleotide sequence ID" value="NZ_CAXHRC010000004.1"/>
</dbReference>
<dbReference type="Proteomes" id="UP000310760">
    <property type="component" value="Unassembled WGS sequence"/>
</dbReference>
<evidence type="ECO:0000313" key="2">
    <source>
        <dbReference type="Proteomes" id="UP000310760"/>
    </source>
</evidence>
<dbReference type="GO" id="GO:0003677">
    <property type="term" value="F:DNA binding"/>
    <property type="evidence" value="ECO:0007669"/>
    <property type="project" value="UniProtKB-KW"/>
</dbReference>
<gene>
    <name evidence="1" type="ORF">E5339_00185</name>
</gene>
<keyword evidence="1" id="KW-0238">DNA-binding</keyword>
<accession>A0A4S2FVK1</accession>
<sequence>MMKHKDFTGIIPEQTYSVSEAARYFGVHRCTVYAYINHPTKPLPFVRLPDKIKTVFRGIDLIAYKAAGLPKRGRKRQGDTH</sequence>
<protein>
    <submittedName>
        <fullName evidence="1">DNA-binding protein</fullName>
    </submittedName>
</protein>
<comment type="caution">
    <text evidence="1">The sequence shown here is derived from an EMBL/GenBank/DDBJ whole genome shotgun (WGS) entry which is preliminary data.</text>
</comment>
<proteinExistence type="predicted"/>
<organism evidence="1 2">
    <name type="scientific">Phocaeicola sartorii</name>
    <dbReference type="NCBI Taxonomy" id="671267"/>
    <lineage>
        <taxon>Bacteria</taxon>
        <taxon>Pseudomonadati</taxon>
        <taxon>Bacteroidota</taxon>
        <taxon>Bacteroidia</taxon>
        <taxon>Bacteroidales</taxon>
        <taxon>Bacteroidaceae</taxon>
        <taxon>Phocaeicola</taxon>
    </lineage>
</organism>
<reference evidence="1 2" key="1">
    <citation type="submission" date="2019-04" db="EMBL/GenBank/DDBJ databases">
        <title>Microbes associate with the intestines of laboratory mice.</title>
        <authorList>
            <person name="Navarre W."/>
            <person name="Wong E."/>
            <person name="Huang K."/>
            <person name="Tropini C."/>
            <person name="Ng K."/>
            <person name="Yu B."/>
        </authorList>
    </citation>
    <scope>NUCLEOTIDE SEQUENCE [LARGE SCALE GENOMIC DNA]</scope>
    <source>
        <strain evidence="1 2">NM22_B1</strain>
    </source>
</reference>
<name>A0A4S2FVK1_9BACT</name>